<dbReference type="Proteomes" id="UP000054558">
    <property type="component" value="Unassembled WGS sequence"/>
</dbReference>
<feature type="compositionally biased region" description="Acidic residues" evidence="1">
    <location>
        <begin position="31"/>
        <end position="40"/>
    </location>
</feature>
<feature type="compositionally biased region" description="Low complexity" evidence="1">
    <location>
        <begin position="15"/>
        <end position="30"/>
    </location>
</feature>
<accession>A0A1Y1INE8</accession>
<protein>
    <submittedName>
        <fullName evidence="2">Uncharacterized protein</fullName>
    </submittedName>
</protein>
<proteinExistence type="predicted"/>
<gene>
    <name evidence="2" type="ORF">KFL_010110010</name>
</gene>
<dbReference type="EMBL" id="DF237960">
    <property type="protein sequence ID" value="GAQ92415.1"/>
    <property type="molecule type" value="Genomic_DNA"/>
</dbReference>
<dbReference type="AlphaFoldDB" id="A0A1Y1INE8"/>
<evidence type="ECO:0000313" key="3">
    <source>
        <dbReference type="Proteomes" id="UP000054558"/>
    </source>
</evidence>
<sequence length="54" mass="5434">MGVGATPTGEADTQPGAGATPTGEAGTGSEESVETDEEETAERRYPARARRAPG</sequence>
<feature type="region of interest" description="Disordered" evidence="1">
    <location>
        <begin position="1"/>
        <end position="54"/>
    </location>
</feature>
<reference evidence="2 3" key="1">
    <citation type="journal article" date="2014" name="Nat. Commun.">
        <title>Klebsormidium flaccidum genome reveals primary factors for plant terrestrial adaptation.</title>
        <authorList>
            <person name="Hori K."/>
            <person name="Maruyama F."/>
            <person name="Fujisawa T."/>
            <person name="Togashi T."/>
            <person name="Yamamoto N."/>
            <person name="Seo M."/>
            <person name="Sato S."/>
            <person name="Yamada T."/>
            <person name="Mori H."/>
            <person name="Tajima N."/>
            <person name="Moriyama T."/>
            <person name="Ikeuchi M."/>
            <person name="Watanabe M."/>
            <person name="Wada H."/>
            <person name="Kobayashi K."/>
            <person name="Saito M."/>
            <person name="Masuda T."/>
            <person name="Sasaki-Sekimoto Y."/>
            <person name="Mashiguchi K."/>
            <person name="Awai K."/>
            <person name="Shimojima M."/>
            <person name="Masuda S."/>
            <person name="Iwai M."/>
            <person name="Nobusawa T."/>
            <person name="Narise T."/>
            <person name="Kondo S."/>
            <person name="Saito H."/>
            <person name="Sato R."/>
            <person name="Murakawa M."/>
            <person name="Ihara Y."/>
            <person name="Oshima-Yamada Y."/>
            <person name="Ohtaka K."/>
            <person name="Satoh M."/>
            <person name="Sonobe K."/>
            <person name="Ishii M."/>
            <person name="Ohtani R."/>
            <person name="Kanamori-Sato M."/>
            <person name="Honoki R."/>
            <person name="Miyazaki D."/>
            <person name="Mochizuki H."/>
            <person name="Umetsu J."/>
            <person name="Higashi K."/>
            <person name="Shibata D."/>
            <person name="Kamiya Y."/>
            <person name="Sato N."/>
            <person name="Nakamura Y."/>
            <person name="Tabata S."/>
            <person name="Ida S."/>
            <person name="Kurokawa K."/>
            <person name="Ohta H."/>
        </authorList>
    </citation>
    <scope>NUCLEOTIDE SEQUENCE [LARGE SCALE GENOMIC DNA]</scope>
    <source>
        <strain evidence="2 3">NIES-2285</strain>
    </source>
</reference>
<name>A0A1Y1INE8_KLENI</name>
<keyword evidence="3" id="KW-1185">Reference proteome</keyword>
<organism evidence="2 3">
    <name type="scientific">Klebsormidium nitens</name>
    <name type="common">Green alga</name>
    <name type="synonym">Ulothrix nitens</name>
    <dbReference type="NCBI Taxonomy" id="105231"/>
    <lineage>
        <taxon>Eukaryota</taxon>
        <taxon>Viridiplantae</taxon>
        <taxon>Streptophyta</taxon>
        <taxon>Klebsormidiophyceae</taxon>
        <taxon>Klebsormidiales</taxon>
        <taxon>Klebsormidiaceae</taxon>
        <taxon>Klebsormidium</taxon>
    </lineage>
</organism>
<evidence type="ECO:0000313" key="2">
    <source>
        <dbReference type="EMBL" id="GAQ92415.1"/>
    </source>
</evidence>
<feature type="non-terminal residue" evidence="2">
    <location>
        <position position="54"/>
    </location>
</feature>
<evidence type="ECO:0000256" key="1">
    <source>
        <dbReference type="SAM" id="MobiDB-lite"/>
    </source>
</evidence>